<organism evidence="2">
    <name type="scientific">Bactrocera latifrons</name>
    <name type="common">Malaysian fruit fly</name>
    <name type="synonym">Chaetodacus latifrons</name>
    <dbReference type="NCBI Taxonomy" id="174628"/>
    <lineage>
        <taxon>Eukaryota</taxon>
        <taxon>Metazoa</taxon>
        <taxon>Ecdysozoa</taxon>
        <taxon>Arthropoda</taxon>
        <taxon>Hexapoda</taxon>
        <taxon>Insecta</taxon>
        <taxon>Pterygota</taxon>
        <taxon>Neoptera</taxon>
        <taxon>Endopterygota</taxon>
        <taxon>Diptera</taxon>
        <taxon>Brachycera</taxon>
        <taxon>Muscomorpha</taxon>
        <taxon>Tephritoidea</taxon>
        <taxon>Tephritidae</taxon>
        <taxon>Bactrocera</taxon>
        <taxon>Bactrocera</taxon>
    </lineage>
</organism>
<proteinExistence type="predicted"/>
<reference evidence="2" key="1">
    <citation type="submission" date="2015-06" db="EMBL/GenBank/DDBJ databases">
        <authorList>
            <person name="Hoefler B.C."/>
            <person name="Straight P.D."/>
        </authorList>
    </citation>
    <scope>NUCLEOTIDE SEQUENCE</scope>
</reference>
<evidence type="ECO:0000256" key="1">
    <source>
        <dbReference type="SAM" id="MobiDB-lite"/>
    </source>
</evidence>
<dbReference type="AlphaFoldDB" id="A0A0K8VGF3"/>
<accession>A0A0K8VGF3</accession>
<feature type="region of interest" description="Disordered" evidence="1">
    <location>
        <begin position="110"/>
        <end position="149"/>
    </location>
</feature>
<name>A0A0K8VGF3_BACLA</name>
<protein>
    <submittedName>
        <fullName evidence="2">Uncharacterized protein</fullName>
    </submittedName>
</protein>
<sequence>MNNLRVETRYYTPGMLELGIWLTEEEYRRINNVIVCGPPDSPAPETLDSDLPDYEKIIADNPPTPLNGECIAVSTKNEVMDCDSLGAYDAPRNSPKPEPLEASDVYSDTSYAYEASSESSQDASESDTSYGYEASSEYSENDSESSSSVYIYTPDRNNIIERYVATPVSSRKRVRGRRLNFNDMNMVSGRLDIAVAESESDEPEAKRVAVTKWIGNMEQLYDLRRPTCNGLDVEE</sequence>
<evidence type="ECO:0000313" key="2">
    <source>
        <dbReference type="EMBL" id="JAI37928.1"/>
    </source>
</evidence>
<dbReference type="EMBL" id="GDHF01014386">
    <property type="protein sequence ID" value="JAI37928.1"/>
    <property type="molecule type" value="Transcribed_RNA"/>
</dbReference>
<gene>
    <name evidence="2" type="ORF">c0_g1_i1</name>
</gene>